<keyword evidence="8" id="KW-0256">Endoplasmic reticulum</keyword>
<keyword evidence="12" id="KW-0503">Monooxygenase</keyword>
<dbReference type="InterPro" id="IPR036396">
    <property type="entry name" value="Cyt_P450_sf"/>
</dbReference>
<keyword evidence="13" id="KW-0472">Membrane</keyword>
<evidence type="ECO:0000256" key="9">
    <source>
        <dbReference type="ARBA" id="ARBA00022848"/>
    </source>
</evidence>
<evidence type="ECO:0000256" key="11">
    <source>
        <dbReference type="ARBA" id="ARBA00023004"/>
    </source>
</evidence>
<keyword evidence="9" id="KW-0492">Microsome</keyword>
<dbReference type="GO" id="GO:0005789">
    <property type="term" value="C:endoplasmic reticulum membrane"/>
    <property type="evidence" value="ECO:0007669"/>
    <property type="project" value="UniProtKB-SubCell"/>
</dbReference>
<dbReference type="GO" id="GO:0005506">
    <property type="term" value="F:iron ion binding"/>
    <property type="evidence" value="ECO:0007669"/>
    <property type="project" value="InterPro"/>
</dbReference>
<dbReference type="PANTHER" id="PTHR24292">
    <property type="entry name" value="CYTOCHROME P450"/>
    <property type="match status" value="1"/>
</dbReference>
<name>A0A1E1WIT9_PECGO</name>
<protein>
    <recommendedName>
        <fullName evidence="5">unspecific monooxygenase</fullName>
        <ecNumber evidence="5">1.14.14.1</ecNumber>
    </recommendedName>
</protein>
<reference evidence="15" key="1">
    <citation type="submission" date="2015-09" db="EMBL/GenBank/DDBJ databases">
        <title>De novo assembly of Pectinophora gossypiella (Pink Bollworm) gut transcriptome.</title>
        <authorList>
            <person name="Tassone E.E."/>
        </authorList>
    </citation>
    <scope>NUCLEOTIDE SEQUENCE</scope>
</reference>
<dbReference type="Gene3D" id="1.10.630.10">
    <property type="entry name" value="Cytochrome P450"/>
    <property type="match status" value="1"/>
</dbReference>
<comment type="similarity">
    <text evidence="4">Belongs to the cytochrome P450 family.</text>
</comment>
<accession>A0A1E1WIT9</accession>
<dbReference type="PANTHER" id="PTHR24292:SF54">
    <property type="entry name" value="CYP9F3-RELATED"/>
    <property type="match status" value="1"/>
</dbReference>
<dbReference type="Pfam" id="PF00067">
    <property type="entry name" value="p450"/>
    <property type="match status" value="1"/>
</dbReference>
<evidence type="ECO:0000256" key="4">
    <source>
        <dbReference type="ARBA" id="ARBA00010617"/>
    </source>
</evidence>
<evidence type="ECO:0000256" key="1">
    <source>
        <dbReference type="ARBA" id="ARBA00001971"/>
    </source>
</evidence>
<sequence length="326" mass="37796">MLLFLIWGAVLLGALMLYFRQVYSHFKKRGVKTEPVVPFFGNMLRIIMRKEHMAVSLNTCYNSFSEERFVGRFEFTKPLVIVRDLELIKKITIKDFEHFLDHRVFIDEHKDPLFGRNLFSLKGQEWKDMRSTLSPAFTSSKMKLMLPFMMEVGDHMVLNLKKNIKESNTAYLDLDAKDLTTRFANDVIATCAFGLKVNSHSERDNQFYAQGLIASTFKFKQLVLVFLSSAFPNFMKYFNLKLFSEKTSNFFISLVMDTMKDRDARNILRPDMIQLLIEAKKGKVSHEENAVDPDAGFATVDESDVGKKDVNKSKTTILKMMYIKFS</sequence>
<evidence type="ECO:0000256" key="6">
    <source>
        <dbReference type="ARBA" id="ARBA00022617"/>
    </source>
</evidence>
<keyword evidence="10" id="KW-0560">Oxidoreductase</keyword>
<dbReference type="PRINTS" id="PR00464">
    <property type="entry name" value="EP450II"/>
</dbReference>
<keyword evidence="11" id="KW-0408">Iron</keyword>
<evidence type="ECO:0000256" key="14">
    <source>
        <dbReference type="ARBA" id="ARBA00047827"/>
    </source>
</evidence>
<evidence type="ECO:0000256" key="8">
    <source>
        <dbReference type="ARBA" id="ARBA00022824"/>
    </source>
</evidence>
<keyword evidence="7" id="KW-0479">Metal-binding</keyword>
<dbReference type="AlphaFoldDB" id="A0A1E1WIT9"/>
<dbReference type="SUPFAM" id="SSF48264">
    <property type="entry name" value="Cytochrome P450"/>
    <property type="match status" value="1"/>
</dbReference>
<organism evidence="15">
    <name type="scientific">Pectinophora gossypiella</name>
    <name type="common">Cotton pink bollworm</name>
    <name type="synonym">Depressaria gossypiella</name>
    <dbReference type="NCBI Taxonomy" id="13191"/>
    <lineage>
        <taxon>Eukaryota</taxon>
        <taxon>Metazoa</taxon>
        <taxon>Ecdysozoa</taxon>
        <taxon>Arthropoda</taxon>
        <taxon>Hexapoda</taxon>
        <taxon>Insecta</taxon>
        <taxon>Pterygota</taxon>
        <taxon>Neoptera</taxon>
        <taxon>Endopterygota</taxon>
        <taxon>Lepidoptera</taxon>
        <taxon>Glossata</taxon>
        <taxon>Ditrysia</taxon>
        <taxon>Gelechioidea</taxon>
        <taxon>Gelechiidae</taxon>
        <taxon>Apatetrinae</taxon>
        <taxon>Pectinophora</taxon>
    </lineage>
</organism>
<comment type="catalytic activity">
    <reaction evidence="14">
        <text>an organic molecule + reduced [NADPH--hemoprotein reductase] + O2 = an alcohol + oxidized [NADPH--hemoprotein reductase] + H2O + H(+)</text>
        <dbReference type="Rhea" id="RHEA:17149"/>
        <dbReference type="Rhea" id="RHEA-COMP:11964"/>
        <dbReference type="Rhea" id="RHEA-COMP:11965"/>
        <dbReference type="ChEBI" id="CHEBI:15377"/>
        <dbReference type="ChEBI" id="CHEBI:15378"/>
        <dbReference type="ChEBI" id="CHEBI:15379"/>
        <dbReference type="ChEBI" id="CHEBI:30879"/>
        <dbReference type="ChEBI" id="CHEBI:57618"/>
        <dbReference type="ChEBI" id="CHEBI:58210"/>
        <dbReference type="ChEBI" id="CHEBI:142491"/>
        <dbReference type="EC" id="1.14.14.1"/>
    </reaction>
</comment>
<evidence type="ECO:0000256" key="12">
    <source>
        <dbReference type="ARBA" id="ARBA00023033"/>
    </source>
</evidence>
<dbReference type="GO" id="GO:0016712">
    <property type="term" value="F:oxidoreductase activity, acting on paired donors, with incorporation or reduction of molecular oxygen, reduced flavin or flavoprotein as one donor, and incorporation of one atom of oxygen"/>
    <property type="evidence" value="ECO:0007669"/>
    <property type="project" value="UniProtKB-EC"/>
</dbReference>
<evidence type="ECO:0000256" key="3">
    <source>
        <dbReference type="ARBA" id="ARBA00004406"/>
    </source>
</evidence>
<evidence type="ECO:0000256" key="10">
    <source>
        <dbReference type="ARBA" id="ARBA00023002"/>
    </source>
</evidence>
<evidence type="ECO:0000256" key="7">
    <source>
        <dbReference type="ARBA" id="ARBA00022723"/>
    </source>
</evidence>
<comment type="cofactor">
    <cofactor evidence="1">
        <name>heme</name>
        <dbReference type="ChEBI" id="CHEBI:30413"/>
    </cofactor>
</comment>
<evidence type="ECO:0000256" key="2">
    <source>
        <dbReference type="ARBA" id="ARBA00004174"/>
    </source>
</evidence>
<gene>
    <name evidence="15" type="ORF">g.11734</name>
</gene>
<dbReference type="OrthoDB" id="2789670at2759"/>
<dbReference type="InterPro" id="IPR001128">
    <property type="entry name" value="Cyt_P450"/>
</dbReference>
<dbReference type="GO" id="GO:0020037">
    <property type="term" value="F:heme binding"/>
    <property type="evidence" value="ECO:0007669"/>
    <property type="project" value="InterPro"/>
</dbReference>
<keyword evidence="6" id="KW-0349">Heme</keyword>
<dbReference type="EC" id="1.14.14.1" evidence="5"/>
<dbReference type="InterPro" id="IPR002402">
    <property type="entry name" value="Cyt_P450_E_grp-II"/>
</dbReference>
<evidence type="ECO:0000256" key="13">
    <source>
        <dbReference type="ARBA" id="ARBA00023136"/>
    </source>
</evidence>
<dbReference type="EMBL" id="GDQN01004124">
    <property type="protein sequence ID" value="JAT86930.1"/>
    <property type="molecule type" value="Transcribed_RNA"/>
</dbReference>
<dbReference type="InterPro" id="IPR050476">
    <property type="entry name" value="Insect_CytP450_Detox"/>
</dbReference>
<proteinExistence type="inferred from homology"/>
<evidence type="ECO:0000313" key="15">
    <source>
        <dbReference type="EMBL" id="JAT86930.1"/>
    </source>
</evidence>
<comment type="subcellular location">
    <subcellularLocation>
        <location evidence="3">Endoplasmic reticulum membrane</location>
        <topology evidence="3">Peripheral membrane protein</topology>
    </subcellularLocation>
    <subcellularLocation>
        <location evidence="2">Microsome membrane</location>
        <topology evidence="2">Peripheral membrane protein</topology>
    </subcellularLocation>
</comment>
<evidence type="ECO:0000256" key="5">
    <source>
        <dbReference type="ARBA" id="ARBA00012109"/>
    </source>
</evidence>